<gene>
    <name evidence="1" type="ORF">UFOPK1747_00662</name>
</gene>
<name>A0A6J6F5G5_9ZZZZ</name>
<accession>A0A6J6F5G5</accession>
<organism evidence="1">
    <name type="scientific">freshwater metagenome</name>
    <dbReference type="NCBI Taxonomy" id="449393"/>
    <lineage>
        <taxon>unclassified sequences</taxon>
        <taxon>metagenomes</taxon>
        <taxon>ecological metagenomes</taxon>
    </lineage>
</organism>
<protein>
    <submittedName>
        <fullName evidence="1">Unannotated protein</fullName>
    </submittedName>
</protein>
<evidence type="ECO:0000313" key="1">
    <source>
        <dbReference type="EMBL" id="CAB4582333.1"/>
    </source>
</evidence>
<proteinExistence type="predicted"/>
<reference evidence="1" key="1">
    <citation type="submission" date="2020-05" db="EMBL/GenBank/DDBJ databases">
        <authorList>
            <person name="Chiriac C."/>
            <person name="Salcher M."/>
            <person name="Ghai R."/>
            <person name="Kavagutti S V."/>
        </authorList>
    </citation>
    <scope>NUCLEOTIDE SEQUENCE</scope>
</reference>
<dbReference type="EMBL" id="CAEZTV010000097">
    <property type="protein sequence ID" value="CAB4582333.1"/>
    <property type="molecule type" value="Genomic_DNA"/>
</dbReference>
<sequence length="73" mass="7720">MYEISETTPPVNTLPVAPLPSGAILNFSGLIPAKIEAPVADERRLGIAILLPYKSTIKLSPSLPLTVPGIKLD</sequence>
<dbReference type="AlphaFoldDB" id="A0A6J6F5G5"/>